<protein>
    <submittedName>
        <fullName evidence="1">Uncharacterized protein</fullName>
    </submittedName>
</protein>
<proteinExistence type="predicted"/>
<dbReference type="AlphaFoldDB" id="A0A4Y2W233"/>
<dbReference type="Proteomes" id="UP000499080">
    <property type="component" value="Unassembled WGS sequence"/>
</dbReference>
<organism evidence="1 2">
    <name type="scientific">Araneus ventricosus</name>
    <name type="common">Orbweaver spider</name>
    <name type="synonym">Epeira ventricosa</name>
    <dbReference type="NCBI Taxonomy" id="182803"/>
    <lineage>
        <taxon>Eukaryota</taxon>
        <taxon>Metazoa</taxon>
        <taxon>Ecdysozoa</taxon>
        <taxon>Arthropoda</taxon>
        <taxon>Chelicerata</taxon>
        <taxon>Arachnida</taxon>
        <taxon>Araneae</taxon>
        <taxon>Araneomorphae</taxon>
        <taxon>Entelegynae</taxon>
        <taxon>Araneoidea</taxon>
        <taxon>Araneidae</taxon>
        <taxon>Araneus</taxon>
    </lineage>
</organism>
<reference evidence="1 2" key="1">
    <citation type="journal article" date="2019" name="Sci. Rep.">
        <title>Orb-weaving spider Araneus ventricosus genome elucidates the spidroin gene catalogue.</title>
        <authorList>
            <person name="Kono N."/>
            <person name="Nakamura H."/>
            <person name="Ohtoshi R."/>
            <person name="Moran D.A.P."/>
            <person name="Shinohara A."/>
            <person name="Yoshida Y."/>
            <person name="Fujiwara M."/>
            <person name="Mori M."/>
            <person name="Tomita M."/>
            <person name="Arakawa K."/>
        </authorList>
    </citation>
    <scope>NUCLEOTIDE SEQUENCE [LARGE SCALE GENOMIC DNA]</scope>
</reference>
<evidence type="ECO:0000313" key="2">
    <source>
        <dbReference type="Proteomes" id="UP000499080"/>
    </source>
</evidence>
<dbReference type="OrthoDB" id="189220at2759"/>
<feature type="non-terminal residue" evidence="1">
    <location>
        <position position="148"/>
    </location>
</feature>
<comment type="caution">
    <text evidence="1">The sequence shown here is derived from an EMBL/GenBank/DDBJ whole genome shotgun (WGS) entry which is preliminary data.</text>
</comment>
<evidence type="ECO:0000313" key="1">
    <source>
        <dbReference type="EMBL" id="GBO30077.1"/>
    </source>
</evidence>
<keyword evidence="2" id="KW-1185">Reference proteome</keyword>
<gene>
    <name evidence="1" type="ORF">AVEN_12418_1</name>
</gene>
<name>A0A4Y2W233_ARAVE</name>
<sequence length="148" mass="16676">MKISIIHEDIKTEFFDDYNTFVFFLVFEVYKLNRRKVISVDGNSPGSLQILNVTFKEDRKSLSNALRSDNSFNAALKAGETVIARQFEIRFPDKQTELDLPALCVDEGKGGSPLSQISGVKRPLCHTNSLTQLPKYGVETDNEMELGK</sequence>
<dbReference type="EMBL" id="BGPR01053267">
    <property type="protein sequence ID" value="GBO30077.1"/>
    <property type="molecule type" value="Genomic_DNA"/>
</dbReference>
<accession>A0A4Y2W233</accession>